<dbReference type="PIRSF" id="PIRSF000478">
    <property type="entry name" value="TP_PyNP"/>
    <property type="match status" value="1"/>
</dbReference>
<dbReference type="EC" id="2.4.2.2" evidence="6"/>
<evidence type="ECO:0000256" key="2">
    <source>
        <dbReference type="ARBA" id="ARBA00001958"/>
    </source>
</evidence>
<comment type="subunit">
    <text evidence="5">Homodimer.</text>
</comment>
<evidence type="ECO:0000256" key="10">
    <source>
        <dbReference type="ARBA" id="ARBA00048453"/>
    </source>
</evidence>
<evidence type="ECO:0000256" key="5">
    <source>
        <dbReference type="ARBA" id="ARBA00011738"/>
    </source>
</evidence>
<comment type="similarity">
    <text evidence="4">Belongs to the thymidine/pyrimidine-nucleoside phosphorylase family.</text>
</comment>
<keyword evidence="8 13" id="KW-0328">Glycosyltransferase</keyword>
<dbReference type="Proteomes" id="UP001228376">
    <property type="component" value="Unassembled WGS sequence"/>
</dbReference>
<protein>
    <recommendedName>
        <fullName evidence="7">Pyrimidine-nucleoside phosphorylase</fullName>
        <ecNumber evidence="6">2.4.2.2</ecNumber>
    </recommendedName>
</protein>
<evidence type="ECO:0000256" key="6">
    <source>
        <dbReference type="ARBA" id="ARBA00011889"/>
    </source>
</evidence>
<organism evidence="13 14">
    <name type="scientific">Tigheibacillus jepli</name>
    <dbReference type="NCBI Taxonomy" id="3035914"/>
    <lineage>
        <taxon>Bacteria</taxon>
        <taxon>Bacillati</taxon>
        <taxon>Bacillota</taxon>
        <taxon>Bacilli</taxon>
        <taxon>Bacillales</taxon>
        <taxon>Bacillaceae</taxon>
        <taxon>Tigheibacillus</taxon>
    </lineage>
</organism>
<dbReference type="Pfam" id="PF00591">
    <property type="entry name" value="Glycos_transf_3"/>
    <property type="match status" value="1"/>
</dbReference>
<comment type="caution">
    <text evidence="13">The sequence shown here is derived from an EMBL/GenBank/DDBJ whole genome shotgun (WGS) entry which is preliminary data.</text>
</comment>
<dbReference type="GO" id="GO:0016154">
    <property type="term" value="F:pyrimidine-nucleoside phosphorylase activity"/>
    <property type="evidence" value="ECO:0007669"/>
    <property type="project" value="UniProtKB-EC"/>
</dbReference>
<name>A0ABU5CHG0_9BACI</name>
<dbReference type="Gene3D" id="3.90.1170.30">
    <property type="entry name" value="Pyrimidine nucleoside phosphorylase-like, C-terminal domain"/>
    <property type="match status" value="1"/>
</dbReference>
<evidence type="ECO:0000259" key="12">
    <source>
        <dbReference type="SMART" id="SM00941"/>
    </source>
</evidence>
<dbReference type="InterPro" id="IPR013102">
    <property type="entry name" value="PYNP_C"/>
</dbReference>
<dbReference type="NCBIfam" id="NF004747">
    <property type="entry name" value="PRK06078.1"/>
    <property type="match status" value="1"/>
</dbReference>
<dbReference type="NCBIfam" id="NF004490">
    <property type="entry name" value="PRK05820.1"/>
    <property type="match status" value="1"/>
</dbReference>
<comment type="catalytic activity">
    <reaction evidence="11">
        <text>thymidine + phosphate = 2-deoxy-alpha-D-ribose 1-phosphate + thymine</text>
        <dbReference type="Rhea" id="RHEA:16037"/>
        <dbReference type="ChEBI" id="CHEBI:17748"/>
        <dbReference type="ChEBI" id="CHEBI:17821"/>
        <dbReference type="ChEBI" id="CHEBI:43474"/>
        <dbReference type="ChEBI" id="CHEBI:57259"/>
        <dbReference type="EC" id="2.4.2.2"/>
    </reaction>
</comment>
<dbReference type="InterPro" id="IPR018090">
    <property type="entry name" value="Pyrmidine_PPas_bac/euk"/>
</dbReference>
<dbReference type="SUPFAM" id="SSF52418">
    <property type="entry name" value="Nucleoside phosphorylase/phosphoribosyltransferase catalytic domain"/>
    <property type="match status" value="1"/>
</dbReference>
<feature type="domain" description="Pyrimidine nucleoside phosphorylase C-terminal" evidence="12">
    <location>
        <begin position="345"/>
        <end position="418"/>
    </location>
</feature>
<dbReference type="EMBL" id="JAROCA020000001">
    <property type="protein sequence ID" value="MDY0405650.1"/>
    <property type="molecule type" value="Genomic_DNA"/>
</dbReference>
<evidence type="ECO:0000256" key="4">
    <source>
        <dbReference type="ARBA" id="ARBA00006915"/>
    </source>
</evidence>
<dbReference type="PANTHER" id="PTHR10515">
    <property type="entry name" value="THYMIDINE PHOSPHORYLASE"/>
    <property type="match status" value="1"/>
</dbReference>
<dbReference type="SUPFAM" id="SSF47648">
    <property type="entry name" value="Nucleoside phosphorylase/phosphoribosyltransferase N-terminal domain"/>
    <property type="match status" value="1"/>
</dbReference>
<dbReference type="Gene3D" id="1.20.970.10">
    <property type="entry name" value="Transferase, Pyrimidine Nucleoside Phosphorylase, Chain C"/>
    <property type="match status" value="1"/>
</dbReference>
<dbReference type="InterPro" id="IPR036566">
    <property type="entry name" value="PYNP-like_C_sf"/>
</dbReference>
<dbReference type="InterPro" id="IPR036320">
    <property type="entry name" value="Glycosyl_Trfase_fam3_N_dom_sf"/>
</dbReference>
<comment type="catalytic activity">
    <reaction evidence="10">
        <text>uridine + phosphate = alpha-D-ribose 1-phosphate + uracil</text>
        <dbReference type="Rhea" id="RHEA:24388"/>
        <dbReference type="ChEBI" id="CHEBI:16704"/>
        <dbReference type="ChEBI" id="CHEBI:17568"/>
        <dbReference type="ChEBI" id="CHEBI:43474"/>
        <dbReference type="ChEBI" id="CHEBI:57720"/>
        <dbReference type="EC" id="2.4.2.2"/>
    </reaction>
</comment>
<evidence type="ECO:0000256" key="3">
    <source>
        <dbReference type="ARBA" id="ARBA00003877"/>
    </source>
</evidence>
<dbReference type="SMART" id="SM00941">
    <property type="entry name" value="PYNP_C"/>
    <property type="match status" value="1"/>
</dbReference>
<dbReference type="SUPFAM" id="SSF54680">
    <property type="entry name" value="Pyrimidine nucleoside phosphorylase C-terminal domain"/>
    <property type="match status" value="1"/>
</dbReference>
<dbReference type="RefSeq" id="WP_306067076.1">
    <property type="nucleotide sequence ID" value="NZ_JAROCA020000001.1"/>
</dbReference>
<comment type="function">
    <text evidence="3">Catalyzes phosphorolysis of the pyrimidine nucleosides uridine, thymidine and 2'-deoxyuridine with the formation of the corresponding pyrimidine base and ribose-1-phosphate.</text>
</comment>
<dbReference type="PROSITE" id="PS00647">
    <property type="entry name" value="THYMID_PHOSPHORYLASE"/>
    <property type="match status" value="1"/>
</dbReference>
<dbReference type="Gene3D" id="3.40.1030.10">
    <property type="entry name" value="Nucleoside phosphorylase/phosphoribosyltransferase catalytic domain"/>
    <property type="match status" value="1"/>
</dbReference>
<evidence type="ECO:0000256" key="7">
    <source>
        <dbReference type="ARBA" id="ARBA00014680"/>
    </source>
</evidence>
<gene>
    <name evidence="13" type="ORF">P5G51_009805</name>
</gene>
<proteinExistence type="inferred from homology"/>
<dbReference type="InterPro" id="IPR035902">
    <property type="entry name" value="Nuc_phospho_transferase"/>
</dbReference>
<evidence type="ECO:0000256" key="1">
    <source>
        <dbReference type="ARBA" id="ARBA00001066"/>
    </source>
</evidence>
<dbReference type="NCBIfam" id="TIGR02644">
    <property type="entry name" value="Y_phosphoryl"/>
    <property type="match status" value="1"/>
</dbReference>
<evidence type="ECO:0000313" key="13">
    <source>
        <dbReference type="EMBL" id="MDY0405650.1"/>
    </source>
</evidence>
<dbReference type="InterPro" id="IPR000053">
    <property type="entry name" value="Thymidine/pyrmidine_PPase"/>
</dbReference>
<sequence>MRITDIIEKKRDGNELTKDEIDFFVDGYTKGEIPDYQISALLMAIYFQDMTAKERALLTSAMVESGDQIDLSAIEGIKVDKHSTGGVGDTTTLILGPLVSSLGVPVAKMSGRGLGHTGGTLDKLESVPGFHIELSNDEFINLVNNNKLAVIGQSGNLTPADKKMYSLRDVTGTVNSIALIASSIMSKKIASGADAIVLDVKTGAGAFMKKLHDAEELAHAMVSIGNHVGRKTMAVISDMSQPLGYAIGNALEVKEAIKTLQGNGPKDLTELCLTLGSRMVVLAKQAETIEEAREKLTQNLANGQAFAQFKKFLASQGGDGSVADNTDLLPRSKWQIDLPAKKSGYVSEIIADRIGKAAMLLGAGRATKDSEIDLAVGIMLQKKVGDQVKQDEPLLTLHTNTQDVESVKELLYSSIAISEQPVKAPTLIYGTIED</sequence>
<dbReference type="InterPro" id="IPR017872">
    <property type="entry name" value="Pyrmidine_PPase_CS"/>
</dbReference>
<comment type="catalytic activity">
    <reaction evidence="1">
        <text>2'-deoxyuridine + phosphate = 2-deoxy-alpha-D-ribose 1-phosphate + uracil</text>
        <dbReference type="Rhea" id="RHEA:22824"/>
        <dbReference type="ChEBI" id="CHEBI:16450"/>
        <dbReference type="ChEBI" id="CHEBI:17568"/>
        <dbReference type="ChEBI" id="CHEBI:43474"/>
        <dbReference type="ChEBI" id="CHEBI:57259"/>
        <dbReference type="EC" id="2.4.2.2"/>
    </reaction>
</comment>
<dbReference type="InterPro" id="IPR017459">
    <property type="entry name" value="Glycosyl_Trfase_fam3_N_dom"/>
</dbReference>
<dbReference type="PANTHER" id="PTHR10515:SF0">
    <property type="entry name" value="THYMIDINE PHOSPHORYLASE"/>
    <property type="match status" value="1"/>
</dbReference>
<dbReference type="Pfam" id="PF02885">
    <property type="entry name" value="Glycos_trans_3N"/>
    <property type="match status" value="1"/>
</dbReference>
<evidence type="ECO:0000256" key="8">
    <source>
        <dbReference type="ARBA" id="ARBA00022676"/>
    </source>
</evidence>
<reference evidence="13 14" key="1">
    <citation type="submission" date="2023-10" db="EMBL/GenBank/DDBJ databases">
        <title>179-bfca-hs.</title>
        <authorList>
            <person name="Miliotis G."/>
            <person name="Sengupta P."/>
            <person name="Hameed A."/>
            <person name="Chuvochina M."/>
            <person name="Mcdonagh F."/>
            <person name="Simpson A.C."/>
            <person name="Singh N.K."/>
            <person name="Rekha P.D."/>
            <person name="Raman K."/>
            <person name="Hugenholtz P."/>
            <person name="Venkateswaran K."/>
        </authorList>
    </citation>
    <scope>NUCLEOTIDE SEQUENCE [LARGE SCALE GENOMIC DNA]</scope>
    <source>
        <strain evidence="13 14">179-BFC-A-HS</strain>
    </source>
</reference>
<comment type="cofactor">
    <cofactor evidence="2">
        <name>K(+)</name>
        <dbReference type="ChEBI" id="CHEBI:29103"/>
    </cofactor>
</comment>
<keyword evidence="9 13" id="KW-0808">Transferase</keyword>
<keyword evidence="14" id="KW-1185">Reference proteome</keyword>
<dbReference type="InterPro" id="IPR000312">
    <property type="entry name" value="Glycosyl_Trfase_fam3"/>
</dbReference>
<evidence type="ECO:0000313" key="14">
    <source>
        <dbReference type="Proteomes" id="UP001228376"/>
    </source>
</evidence>
<evidence type="ECO:0000256" key="11">
    <source>
        <dbReference type="ARBA" id="ARBA00048525"/>
    </source>
</evidence>
<accession>A0ABU5CHG0</accession>
<dbReference type="Pfam" id="PF07831">
    <property type="entry name" value="PYNP_C"/>
    <property type="match status" value="1"/>
</dbReference>
<evidence type="ECO:0000256" key="9">
    <source>
        <dbReference type="ARBA" id="ARBA00022679"/>
    </source>
</evidence>